<gene>
    <name evidence="1" type="ORF">AVEN_263762_1</name>
</gene>
<evidence type="ECO:0000313" key="2">
    <source>
        <dbReference type="Proteomes" id="UP000499080"/>
    </source>
</evidence>
<keyword evidence="2" id="KW-1185">Reference proteome</keyword>
<sequence>MGMEAWRISKQSLASLWDKIMVWGRVTSYRWRVIPLSEGSLHEPHVMGSILWGHSARFFSWRTGYLLAQAGPSTSFVVTFTE</sequence>
<dbReference type="AlphaFoldDB" id="A0A4Y2AS52"/>
<reference evidence="1 2" key="1">
    <citation type="journal article" date="2019" name="Sci. Rep.">
        <title>Orb-weaving spider Araneus ventricosus genome elucidates the spidroin gene catalogue.</title>
        <authorList>
            <person name="Kono N."/>
            <person name="Nakamura H."/>
            <person name="Ohtoshi R."/>
            <person name="Moran D.A.P."/>
            <person name="Shinohara A."/>
            <person name="Yoshida Y."/>
            <person name="Fujiwara M."/>
            <person name="Mori M."/>
            <person name="Tomita M."/>
            <person name="Arakawa K."/>
        </authorList>
    </citation>
    <scope>NUCLEOTIDE SEQUENCE [LARGE SCALE GENOMIC DNA]</scope>
</reference>
<organism evidence="1 2">
    <name type="scientific">Araneus ventricosus</name>
    <name type="common">Orbweaver spider</name>
    <name type="synonym">Epeira ventricosa</name>
    <dbReference type="NCBI Taxonomy" id="182803"/>
    <lineage>
        <taxon>Eukaryota</taxon>
        <taxon>Metazoa</taxon>
        <taxon>Ecdysozoa</taxon>
        <taxon>Arthropoda</taxon>
        <taxon>Chelicerata</taxon>
        <taxon>Arachnida</taxon>
        <taxon>Araneae</taxon>
        <taxon>Araneomorphae</taxon>
        <taxon>Entelegynae</taxon>
        <taxon>Araneoidea</taxon>
        <taxon>Araneidae</taxon>
        <taxon>Araneus</taxon>
    </lineage>
</organism>
<dbReference type="Proteomes" id="UP000499080">
    <property type="component" value="Unassembled WGS sequence"/>
</dbReference>
<evidence type="ECO:0000313" key="1">
    <source>
        <dbReference type="EMBL" id="GBL82703.1"/>
    </source>
</evidence>
<dbReference type="EMBL" id="BGPR01000029">
    <property type="protein sequence ID" value="GBL82703.1"/>
    <property type="molecule type" value="Genomic_DNA"/>
</dbReference>
<proteinExistence type="predicted"/>
<comment type="caution">
    <text evidence="1">The sequence shown here is derived from an EMBL/GenBank/DDBJ whole genome shotgun (WGS) entry which is preliminary data.</text>
</comment>
<accession>A0A4Y2AS52</accession>
<name>A0A4Y2AS52_ARAVE</name>
<protein>
    <submittedName>
        <fullName evidence="1">Uncharacterized protein</fullName>
    </submittedName>
</protein>